<accession>A0A9X1YYW0</accession>
<evidence type="ECO:0000313" key="5">
    <source>
        <dbReference type="Proteomes" id="UP001155059"/>
    </source>
</evidence>
<dbReference type="GO" id="GO:0030288">
    <property type="term" value="C:outer membrane-bounded periplasmic space"/>
    <property type="evidence" value="ECO:0007669"/>
    <property type="project" value="TreeGrafter"/>
</dbReference>
<protein>
    <submittedName>
        <fullName evidence="4">Nickel ABC transporter substrate-binding protein</fullName>
    </submittedName>
</protein>
<dbReference type="InterPro" id="IPR030678">
    <property type="entry name" value="Peptide/Ni-bd"/>
</dbReference>
<dbReference type="PANTHER" id="PTHR30290:SF37">
    <property type="entry name" value="NICKEL-BINDING PERIPLASMIC PROTEIN"/>
    <property type="match status" value="1"/>
</dbReference>
<dbReference type="PIRSF" id="PIRSF002741">
    <property type="entry name" value="MppA"/>
    <property type="match status" value="1"/>
</dbReference>
<evidence type="ECO:0000256" key="1">
    <source>
        <dbReference type="ARBA" id="ARBA00022856"/>
    </source>
</evidence>
<name>A0A9X1YYW0_9PSED</name>
<dbReference type="Proteomes" id="UP001155059">
    <property type="component" value="Unassembled WGS sequence"/>
</dbReference>
<dbReference type="GO" id="GO:0015031">
    <property type="term" value="P:protein transport"/>
    <property type="evidence" value="ECO:0007669"/>
    <property type="project" value="UniProtKB-KW"/>
</dbReference>
<gene>
    <name evidence="4" type="primary">nikA</name>
    <name evidence="4" type="ORF">M1B34_23480</name>
</gene>
<feature type="domain" description="Solute-binding protein family 5" evidence="3">
    <location>
        <begin position="88"/>
        <end position="449"/>
    </location>
</feature>
<evidence type="ECO:0000313" key="4">
    <source>
        <dbReference type="EMBL" id="MCK9800566.1"/>
    </source>
</evidence>
<dbReference type="InterPro" id="IPR000914">
    <property type="entry name" value="SBP_5_dom"/>
</dbReference>
<evidence type="ECO:0000256" key="2">
    <source>
        <dbReference type="ARBA" id="ARBA00022927"/>
    </source>
</evidence>
<sequence length="537" mass="59189">MPAIIWGDMSVKQRRTKQKIGRWIQAACLAAGLLNIASARAESSRATLTYSWPTNAGPLDPRGYSPNQMYAQAMVYEPLVRYTAAGSLEPWLAKSWSISPDGKTYTFELREGVTFSDGTPFDSAAAKANLDAVLANSKRHQWMELVTTLERVESPDPQTLVLVLKHPYYPTLLELAQVRPLRFATPHAKQGSPIGTGPWKLVETRRGEYDRFQRNEHYWGAKPAYEAVLVKVISDPDSRAIALQTGELDLIQGAEGEISPGTFVRLREAGFRATLSAPLATRTLAMNTGRAPTNDLAVRRAINQAVDKDTIIAKVLHGLEPRADALFSNNMPYTDIGLKALPFDPAAARRTLEEAGWKPSSAKGPLRKDGQPLSIELCFLGTSALQKSLAEVIQGELAKIGIEVQLRAEEEGALVQRQREGRFGMIFADTWGAPYDPHSFISSMRYAGHADYMAQRGLPMKDAIDRKIADVLASTQEQARAEGYREILTTLQEQAVYLPISHLTAISVSRPVVEGVEFGSTLFDVPFERMRPVSGKP</sequence>
<dbReference type="GO" id="GO:0016151">
    <property type="term" value="F:nickel cation binding"/>
    <property type="evidence" value="ECO:0007669"/>
    <property type="project" value="InterPro"/>
</dbReference>
<dbReference type="GO" id="GO:0043190">
    <property type="term" value="C:ATP-binding cassette (ABC) transporter complex"/>
    <property type="evidence" value="ECO:0007669"/>
    <property type="project" value="InterPro"/>
</dbReference>
<dbReference type="PANTHER" id="PTHR30290">
    <property type="entry name" value="PERIPLASMIC BINDING COMPONENT OF ABC TRANSPORTER"/>
    <property type="match status" value="1"/>
</dbReference>
<dbReference type="AlphaFoldDB" id="A0A9X1YYW0"/>
<dbReference type="InterPro" id="IPR011980">
    <property type="entry name" value="CntA-like"/>
</dbReference>
<dbReference type="InterPro" id="IPR039424">
    <property type="entry name" value="SBP_5"/>
</dbReference>
<keyword evidence="2" id="KW-0813">Transport</keyword>
<dbReference type="Gene3D" id="3.10.105.10">
    <property type="entry name" value="Dipeptide-binding Protein, Domain 3"/>
    <property type="match status" value="1"/>
</dbReference>
<dbReference type="NCBIfam" id="TIGR02294">
    <property type="entry name" value="nickel_nikA"/>
    <property type="match status" value="1"/>
</dbReference>
<dbReference type="CDD" id="cd08489">
    <property type="entry name" value="PBP2_NikA"/>
    <property type="match status" value="1"/>
</dbReference>
<dbReference type="SUPFAM" id="SSF53850">
    <property type="entry name" value="Periplasmic binding protein-like II"/>
    <property type="match status" value="1"/>
</dbReference>
<proteinExistence type="predicted"/>
<keyword evidence="2" id="KW-0653">Protein transport</keyword>
<organism evidence="4 5">
    <name type="scientific">Pseudomonas morbosilactucae</name>
    <dbReference type="NCBI Taxonomy" id="2938197"/>
    <lineage>
        <taxon>Bacteria</taxon>
        <taxon>Pseudomonadati</taxon>
        <taxon>Pseudomonadota</taxon>
        <taxon>Gammaproteobacteria</taxon>
        <taxon>Pseudomonadales</taxon>
        <taxon>Pseudomonadaceae</taxon>
        <taxon>Pseudomonas</taxon>
    </lineage>
</organism>
<evidence type="ECO:0000259" key="3">
    <source>
        <dbReference type="Pfam" id="PF00496"/>
    </source>
</evidence>
<dbReference type="Pfam" id="PF00496">
    <property type="entry name" value="SBP_bac_5"/>
    <property type="match status" value="1"/>
</dbReference>
<dbReference type="GO" id="GO:0015675">
    <property type="term" value="P:nickel cation transport"/>
    <property type="evidence" value="ECO:0007669"/>
    <property type="project" value="InterPro"/>
</dbReference>
<dbReference type="EMBL" id="JALQCW010000066">
    <property type="protein sequence ID" value="MCK9800566.1"/>
    <property type="molecule type" value="Genomic_DNA"/>
</dbReference>
<dbReference type="GO" id="GO:0020037">
    <property type="term" value="F:heme binding"/>
    <property type="evidence" value="ECO:0007669"/>
    <property type="project" value="InterPro"/>
</dbReference>
<keyword evidence="1" id="KW-0571">Peptide transport</keyword>
<comment type="caution">
    <text evidence="4">The sequence shown here is derived from an EMBL/GenBank/DDBJ whole genome shotgun (WGS) entry which is preliminary data.</text>
</comment>
<reference evidence="4 5" key="2">
    <citation type="journal article" date="2023" name="Plant Pathol.">
        <title>Dismantling and reorganizing Pseudomonas marginalis sensu#lato.</title>
        <authorList>
            <person name="Sawada H."/>
            <person name="Fujikawa T."/>
            <person name="Satou M."/>
        </authorList>
    </citation>
    <scope>NUCLEOTIDE SEQUENCE [LARGE SCALE GENOMIC DNA]</scope>
    <source>
        <strain evidence="4 5">MAFF 302030</strain>
    </source>
</reference>
<dbReference type="GO" id="GO:0015833">
    <property type="term" value="P:peptide transport"/>
    <property type="evidence" value="ECO:0007669"/>
    <property type="project" value="UniProtKB-KW"/>
</dbReference>
<dbReference type="GO" id="GO:1904680">
    <property type="term" value="F:peptide transmembrane transporter activity"/>
    <property type="evidence" value="ECO:0007669"/>
    <property type="project" value="TreeGrafter"/>
</dbReference>
<dbReference type="Gene3D" id="3.40.190.10">
    <property type="entry name" value="Periplasmic binding protein-like II"/>
    <property type="match status" value="1"/>
</dbReference>
<reference evidence="4 5" key="1">
    <citation type="journal article" date="2022" name="Int. J. Syst. Evol. Microbiol.">
        <title>Pseudomonas aegrilactucae sp. nov. and Pseudomonas morbosilactucae sp. nov., pathogens causing bacterial rot of lettuce in Japan.</title>
        <authorList>
            <person name="Sawada H."/>
            <person name="Fujikawa T."/>
            <person name="Satou M."/>
        </authorList>
    </citation>
    <scope>NUCLEOTIDE SEQUENCE [LARGE SCALE GENOMIC DNA]</scope>
    <source>
        <strain evidence="4 5">MAFF 302030</strain>
    </source>
</reference>